<comment type="subcellular location">
    <subcellularLocation>
        <location evidence="1">Secreted</location>
    </subcellularLocation>
</comment>
<gene>
    <name evidence="7" type="primary">LOC100907591</name>
</gene>
<reference evidence="7" key="1">
    <citation type="submission" date="2025-08" db="UniProtKB">
        <authorList>
            <consortium name="RefSeq"/>
        </authorList>
    </citation>
    <scope>IDENTIFICATION</scope>
</reference>
<dbReference type="InterPro" id="IPR029058">
    <property type="entry name" value="AB_hydrolase_fold"/>
</dbReference>
<dbReference type="AlphaFoldDB" id="A0AAJ6QN97"/>
<dbReference type="RefSeq" id="XP_003738419.2">
    <property type="nucleotide sequence ID" value="XM_003738371.3"/>
</dbReference>
<name>A0AAJ6QN97_9ACAR</name>
<dbReference type="GO" id="GO:0005615">
    <property type="term" value="C:extracellular space"/>
    <property type="evidence" value="ECO:0007669"/>
    <property type="project" value="TreeGrafter"/>
</dbReference>
<dbReference type="InterPro" id="IPR013818">
    <property type="entry name" value="Lipase"/>
</dbReference>
<keyword evidence="6" id="KW-1185">Reference proteome</keyword>
<dbReference type="Gene3D" id="3.40.50.1820">
    <property type="entry name" value="alpha/beta hydrolase"/>
    <property type="match status" value="2"/>
</dbReference>
<proteinExistence type="inferred from homology"/>
<accession>A0AAJ6QN97</accession>
<evidence type="ECO:0000256" key="3">
    <source>
        <dbReference type="ARBA" id="ARBA00022525"/>
    </source>
</evidence>
<dbReference type="PANTHER" id="PTHR11610">
    <property type="entry name" value="LIPASE"/>
    <property type="match status" value="1"/>
</dbReference>
<feature type="domain" description="Lipase" evidence="5">
    <location>
        <begin position="378"/>
        <end position="646"/>
    </location>
</feature>
<dbReference type="InterPro" id="IPR000734">
    <property type="entry name" value="TAG_lipase"/>
</dbReference>
<dbReference type="SUPFAM" id="SSF53474">
    <property type="entry name" value="alpha/beta-Hydrolases"/>
    <property type="match status" value="2"/>
</dbReference>
<dbReference type="GeneID" id="100907591"/>
<comment type="similarity">
    <text evidence="2 4">Belongs to the AB hydrolase superfamily. Lipase family.</text>
</comment>
<dbReference type="Pfam" id="PF00151">
    <property type="entry name" value="Lipase"/>
    <property type="match status" value="2"/>
</dbReference>
<sequence>MIIHGFTDNANRPWMPQMRDALFLQDQPEKLKVILVDWHRGSVGGDYPAAARNVMMLAKITAELLHRIMKRYNLKEKNIHLIGHSLGGQTVGQMTAWLFENYNIKIGRATGLDVASPLFLERFIQPNKAHVHFLESVHTSSGDSLLEGKFGLRNAFSHLDIYPNGGTVLQPGCVLPPTTIHCSHDLSRPFYSQLLIICNRGCGFDVTNCGSALVANLKMCAGPVVDICSRMNYLKDHATENDSEVVYFETKEDQLVSSCNKDWESSLMTSMGDLVDLVKTGINPETPVRLRYIYIYRQRRDDRVFVDEIRSATSPHRENMGASPTPLIFVLWCVCAYSAVDAQESLQTIFSDDWCPKIKLYNGEKVDLGCFDSVLGFLPFEPKKINPTYSLYKGDDPSRCVRQWKYDEPLDHEADDVLSSDSHVALVVHGFRDANEDEGWMQDMKDALLNQSEPEKRAVIIVDWSEGAEGPNYARAASNVVMLGRITAELLNRLTKRFNLNTDNFHLVGHSLGGQTVGMITQWWNSKYGVRVGRATGLDVAAPLFEERRIWPSMNDSKFLEGIHTSSGPSPVTGDYGLTVNFAHIDVYPNGGKAPQPGCLIGALDMGCSHGLAKSFFEELVRSCAQGCNFEGQACRSVACAEDADCEKQIVDLCERAEAYSRRGAEPRNQIVYIDTTSEAYKNRCGGSQNTTESE</sequence>
<dbReference type="KEGG" id="goe:100907591"/>
<evidence type="ECO:0000313" key="6">
    <source>
        <dbReference type="Proteomes" id="UP000694867"/>
    </source>
</evidence>
<keyword evidence="3" id="KW-0964">Secreted</keyword>
<dbReference type="Proteomes" id="UP000694867">
    <property type="component" value="Unplaced"/>
</dbReference>
<evidence type="ECO:0000256" key="2">
    <source>
        <dbReference type="ARBA" id="ARBA00010701"/>
    </source>
</evidence>
<evidence type="ECO:0000256" key="4">
    <source>
        <dbReference type="RuleBase" id="RU004262"/>
    </source>
</evidence>
<evidence type="ECO:0000256" key="1">
    <source>
        <dbReference type="ARBA" id="ARBA00004613"/>
    </source>
</evidence>
<protein>
    <submittedName>
        <fullName evidence="7">Uncharacterized protein LOC100907591</fullName>
    </submittedName>
</protein>
<dbReference type="GO" id="GO:0016042">
    <property type="term" value="P:lipid catabolic process"/>
    <property type="evidence" value="ECO:0007669"/>
    <property type="project" value="TreeGrafter"/>
</dbReference>
<evidence type="ECO:0000313" key="7">
    <source>
        <dbReference type="RefSeq" id="XP_003738419.2"/>
    </source>
</evidence>
<organism evidence="6 7">
    <name type="scientific">Galendromus occidentalis</name>
    <name type="common">western predatory mite</name>
    <dbReference type="NCBI Taxonomy" id="34638"/>
    <lineage>
        <taxon>Eukaryota</taxon>
        <taxon>Metazoa</taxon>
        <taxon>Ecdysozoa</taxon>
        <taxon>Arthropoda</taxon>
        <taxon>Chelicerata</taxon>
        <taxon>Arachnida</taxon>
        <taxon>Acari</taxon>
        <taxon>Parasitiformes</taxon>
        <taxon>Mesostigmata</taxon>
        <taxon>Gamasina</taxon>
        <taxon>Phytoseioidea</taxon>
        <taxon>Phytoseiidae</taxon>
        <taxon>Typhlodrominae</taxon>
        <taxon>Galendromus</taxon>
    </lineage>
</organism>
<feature type="domain" description="Lipase" evidence="5">
    <location>
        <begin position="1"/>
        <end position="250"/>
    </location>
</feature>
<evidence type="ECO:0000259" key="5">
    <source>
        <dbReference type="Pfam" id="PF00151"/>
    </source>
</evidence>
<dbReference type="GO" id="GO:0016298">
    <property type="term" value="F:lipase activity"/>
    <property type="evidence" value="ECO:0007669"/>
    <property type="project" value="InterPro"/>
</dbReference>
<dbReference type="PANTHER" id="PTHR11610:SF173">
    <property type="entry name" value="LIPASE DOMAIN-CONTAINING PROTEIN-RELATED"/>
    <property type="match status" value="1"/>
</dbReference>